<gene>
    <name evidence="1" type="ORF">B296_00014695</name>
</gene>
<dbReference type="EMBL" id="AMZH03005403">
    <property type="protein sequence ID" value="RRT66472.1"/>
    <property type="molecule type" value="Genomic_DNA"/>
</dbReference>
<protein>
    <submittedName>
        <fullName evidence="1">Uncharacterized protein</fullName>
    </submittedName>
</protein>
<dbReference type="Proteomes" id="UP000287651">
    <property type="component" value="Unassembled WGS sequence"/>
</dbReference>
<proteinExistence type="predicted"/>
<feature type="non-terminal residue" evidence="1">
    <location>
        <position position="122"/>
    </location>
</feature>
<evidence type="ECO:0000313" key="1">
    <source>
        <dbReference type="EMBL" id="RRT66472.1"/>
    </source>
</evidence>
<evidence type="ECO:0000313" key="2">
    <source>
        <dbReference type="Proteomes" id="UP000287651"/>
    </source>
</evidence>
<accession>A0A426ZR19</accession>
<sequence>MTPSPSDRPRRGDGQPLAATILFLLPFFSFKPNHAIPAEKAHMASQPGGSSSVIVPVLPAWSWRGVAGVGYQDPCLGDDDKGDRLELQVLLSGRSSVFPVPSFGEPEPPVPELKRLVLELEL</sequence>
<organism evidence="1 2">
    <name type="scientific">Ensete ventricosum</name>
    <name type="common">Abyssinian banana</name>
    <name type="synonym">Musa ensete</name>
    <dbReference type="NCBI Taxonomy" id="4639"/>
    <lineage>
        <taxon>Eukaryota</taxon>
        <taxon>Viridiplantae</taxon>
        <taxon>Streptophyta</taxon>
        <taxon>Embryophyta</taxon>
        <taxon>Tracheophyta</taxon>
        <taxon>Spermatophyta</taxon>
        <taxon>Magnoliopsida</taxon>
        <taxon>Liliopsida</taxon>
        <taxon>Zingiberales</taxon>
        <taxon>Musaceae</taxon>
        <taxon>Ensete</taxon>
    </lineage>
</organism>
<dbReference type="AlphaFoldDB" id="A0A426ZR19"/>
<reference evidence="1 2" key="1">
    <citation type="journal article" date="2014" name="Agronomy (Basel)">
        <title>A Draft Genome Sequence for Ensete ventricosum, the Drought-Tolerant Tree Against Hunger.</title>
        <authorList>
            <person name="Harrison J."/>
            <person name="Moore K.A."/>
            <person name="Paszkiewicz K."/>
            <person name="Jones T."/>
            <person name="Grant M."/>
            <person name="Ambacheew D."/>
            <person name="Muzemil S."/>
            <person name="Studholme D.J."/>
        </authorList>
    </citation>
    <scope>NUCLEOTIDE SEQUENCE [LARGE SCALE GENOMIC DNA]</scope>
</reference>
<name>A0A426ZR19_ENSVE</name>
<comment type="caution">
    <text evidence="1">The sequence shown here is derived from an EMBL/GenBank/DDBJ whole genome shotgun (WGS) entry which is preliminary data.</text>
</comment>